<evidence type="ECO:0000256" key="4">
    <source>
        <dbReference type="ARBA" id="ARBA00022729"/>
    </source>
</evidence>
<dbReference type="OrthoDB" id="509138at2759"/>
<evidence type="ECO:0000313" key="11">
    <source>
        <dbReference type="Proteomes" id="UP000027135"/>
    </source>
</evidence>
<dbReference type="EMBL" id="KK852427">
    <property type="protein sequence ID" value="KDR24091.1"/>
    <property type="molecule type" value="Genomic_DNA"/>
</dbReference>
<proteinExistence type="inferred from homology"/>
<sequence>MSLHRNMAVAMKVCELACLILSILVLQAVNTSQSGNRNNPLDNGRKVRFLQPGSRVRVLPCETSDRQLHIYCYHGRPKQIINLWQTALLQLDVSSDKYDLYDGASPNEVLEEYEQHRSSWAINLFSWKHKTIKLNPFNQSCVGIYSSEGHEVHLNIIRIDYWRVLLQCAGVLLFISAHKLSKNSLFYYISGITVGICASFLILVYVISRLLPKRPVMYGFVIGGWTVGIYFLHLMWENLRLIIMQYQNYALFYIVFTGLISFVVCYRFGPVTDQRSKNLIKWTLQGASLGMIFFSSHFQEATAAIIIIILVVYNFPAAWTSKLLVYWKRRFPPKMKLMTEDEYYDQGVRETAKALDELRGYCSSPDCNAWKTMLKLKEPVRFAKFMDGISHLSDDEILAYESEGRQTLTEYYTDDDSESGSEY</sequence>
<evidence type="ECO:0000256" key="7">
    <source>
        <dbReference type="ARBA" id="ARBA00023242"/>
    </source>
</evidence>
<accession>A0A067RJR7</accession>
<evidence type="ECO:0000256" key="1">
    <source>
        <dbReference type="ARBA" id="ARBA00004575"/>
    </source>
</evidence>
<keyword evidence="7" id="KW-0539">Nucleus</keyword>
<dbReference type="AlphaFoldDB" id="A0A067RJR7"/>
<keyword evidence="5 8" id="KW-1133">Transmembrane helix</keyword>
<keyword evidence="3 8" id="KW-0812">Transmembrane</keyword>
<feature type="signal peptide" evidence="9">
    <location>
        <begin position="1"/>
        <end position="28"/>
    </location>
</feature>
<dbReference type="eggNOG" id="KOG3817">
    <property type="taxonomic scope" value="Eukaryota"/>
</dbReference>
<feature type="transmembrane region" description="Helical" evidence="8">
    <location>
        <begin position="216"/>
        <end position="236"/>
    </location>
</feature>
<dbReference type="STRING" id="136037.A0A067RJR7"/>
<keyword evidence="4 9" id="KW-0732">Signal</keyword>
<dbReference type="PANTHER" id="PTHR13598:SF1">
    <property type="entry name" value="AT07567P-RELATED"/>
    <property type="match status" value="1"/>
</dbReference>
<dbReference type="FunCoup" id="A0A067RJR7">
    <property type="interactions" value="1085"/>
</dbReference>
<organism evidence="10 11">
    <name type="scientific">Zootermopsis nevadensis</name>
    <name type="common">Dampwood termite</name>
    <dbReference type="NCBI Taxonomy" id="136037"/>
    <lineage>
        <taxon>Eukaryota</taxon>
        <taxon>Metazoa</taxon>
        <taxon>Ecdysozoa</taxon>
        <taxon>Arthropoda</taxon>
        <taxon>Hexapoda</taxon>
        <taxon>Insecta</taxon>
        <taxon>Pterygota</taxon>
        <taxon>Neoptera</taxon>
        <taxon>Polyneoptera</taxon>
        <taxon>Dictyoptera</taxon>
        <taxon>Blattodea</taxon>
        <taxon>Blattoidea</taxon>
        <taxon>Termitoidae</taxon>
        <taxon>Termopsidae</taxon>
        <taxon>Zootermopsis</taxon>
    </lineage>
</organism>
<keyword evidence="6 8" id="KW-0472">Membrane</keyword>
<comment type="subcellular location">
    <subcellularLocation>
        <location evidence="1">Nucleus inner membrane</location>
        <topology evidence="1">Multi-pass membrane protein</topology>
        <orientation evidence="1">Nucleoplasmic side</orientation>
    </subcellularLocation>
</comment>
<dbReference type="PANTHER" id="PTHR13598">
    <property type="entry name" value="AT07567P-RELATED"/>
    <property type="match status" value="1"/>
</dbReference>
<feature type="transmembrane region" description="Helical" evidence="8">
    <location>
        <begin position="248"/>
        <end position="267"/>
    </location>
</feature>
<dbReference type="Proteomes" id="UP000027135">
    <property type="component" value="Unassembled WGS sequence"/>
</dbReference>
<keyword evidence="11" id="KW-1185">Reference proteome</keyword>
<evidence type="ECO:0000313" key="10">
    <source>
        <dbReference type="EMBL" id="KDR24091.1"/>
    </source>
</evidence>
<evidence type="ECO:0000256" key="8">
    <source>
        <dbReference type="SAM" id="Phobius"/>
    </source>
</evidence>
<gene>
    <name evidence="10" type="ORF">L798_03746</name>
</gene>
<evidence type="ECO:0000256" key="9">
    <source>
        <dbReference type="SAM" id="SignalP"/>
    </source>
</evidence>
<dbReference type="InParanoid" id="A0A067RJR7"/>
<reference evidence="10 11" key="1">
    <citation type="journal article" date="2014" name="Nat. Commun.">
        <title>Molecular traces of alternative social organization in a termite genome.</title>
        <authorList>
            <person name="Terrapon N."/>
            <person name="Li C."/>
            <person name="Robertson H.M."/>
            <person name="Ji L."/>
            <person name="Meng X."/>
            <person name="Booth W."/>
            <person name="Chen Z."/>
            <person name="Childers C.P."/>
            <person name="Glastad K.M."/>
            <person name="Gokhale K."/>
            <person name="Gowin J."/>
            <person name="Gronenberg W."/>
            <person name="Hermansen R.A."/>
            <person name="Hu H."/>
            <person name="Hunt B.G."/>
            <person name="Huylmans A.K."/>
            <person name="Khalil S.M."/>
            <person name="Mitchell R.D."/>
            <person name="Munoz-Torres M.C."/>
            <person name="Mustard J.A."/>
            <person name="Pan H."/>
            <person name="Reese J.T."/>
            <person name="Scharf M.E."/>
            <person name="Sun F."/>
            <person name="Vogel H."/>
            <person name="Xiao J."/>
            <person name="Yang W."/>
            <person name="Yang Z."/>
            <person name="Yang Z."/>
            <person name="Zhou J."/>
            <person name="Zhu J."/>
            <person name="Brent C.S."/>
            <person name="Elsik C.G."/>
            <person name="Goodisman M.A."/>
            <person name="Liberles D.A."/>
            <person name="Roe R.M."/>
            <person name="Vargo E.L."/>
            <person name="Vilcinskas A."/>
            <person name="Wang J."/>
            <person name="Bornberg-Bauer E."/>
            <person name="Korb J."/>
            <person name="Zhang G."/>
            <person name="Liebig J."/>
        </authorList>
    </citation>
    <scope>NUCLEOTIDE SEQUENCE [LARGE SCALE GENOMIC DNA]</scope>
    <source>
        <tissue evidence="10">Whole organism</tissue>
    </source>
</reference>
<dbReference type="InterPro" id="IPR019358">
    <property type="entry name" value="NEMP_fam"/>
</dbReference>
<comment type="similarity">
    <text evidence="2">Belongs to the NEMP family.</text>
</comment>
<protein>
    <recommendedName>
        <fullName evidence="12">Transmembrane protein 194A</fullName>
    </recommendedName>
</protein>
<name>A0A067RJR7_ZOONE</name>
<evidence type="ECO:0000256" key="2">
    <source>
        <dbReference type="ARBA" id="ARBA00005748"/>
    </source>
</evidence>
<evidence type="ECO:0000256" key="3">
    <source>
        <dbReference type="ARBA" id="ARBA00022692"/>
    </source>
</evidence>
<evidence type="ECO:0008006" key="12">
    <source>
        <dbReference type="Google" id="ProtNLM"/>
    </source>
</evidence>
<feature type="transmembrane region" description="Helical" evidence="8">
    <location>
        <begin position="185"/>
        <end position="207"/>
    </location>
</feature>
<dbReference type="GO" id="GO:0005637">
    <property type="term" value="C:nuclear inner membrane"/>
    <property type="evidence" value="ECO:0007669"/>
    <property type="project" value="UniProtKB-SubCell"/>
</dbReference>
<dbReference type="Pfam" id="PF10225">
    <property type="entry name" value="NEMP"/>
    <property type="match status" value="1"/>
</dbReference>
<evidence type="ECO:0000256" key="6">
    <source>
        <dbReference type="ARBA" id="ARBA00023136"/>
    </source>
</evidence>
<dbReference type="OMA" id="SPECKQW"/>
<feature type="chain" id="PRO_5001648608" description="Transmembrane protein 194A" evidence="9">
    <location>
        <begin position="29"/>
        <end position="423"/>
    </location>
</feature>
<feature type="transmembrane region" description="Helical" evidence="8">
    <location>
        <begin position="304"/>
        <end position="327"/>
    </location>
</feature>
<evidence type="ECO:0000256" key="5">
    <source>
        <dbReference type="ARBA" id="ARBA00022989"/>
    </source>
</evidence>